<evidence type="ECO:0000313" key="1">
    <source>
        <dbReference type="EMBL" id="GBP32143.1"/>
    </source>
</evidence>
<reference evidence="1 2" key="1">
    <citation type="journal article" date="2019" name="Commun. Biol.">
        <title>The bagworm genome reveals a unique fibroin gene that provides high tensile strength.</title>
        <authorList>
            <person name="Kono N."/>
            <person name="Nakamura H."/>
            <person name="Ohtoshi R."/>
            <person name="Tomita M."/>
            <person name="Numata K."/>
            <person name="Arakawa K."/>
        </authorList>
    </citation>
    <scope>NUCLEOTIDE SEQUENCE [LARGE SCALE GENOMIC DNA]</scope>
</reference>
<proteinExistence type="predicted"/>
<name>A0A4C1V068_EUMVA</name>
<organism evidence="1 2">
    <name type="scientific">Eumeta variegata</name>
    <name type="common">Bagworm moth</name>
    <name type="synonym">Eumeta japonica</name>
    <dbReference type="NCBI Taxonomy" id="151549"/>
    <lineage>
        <taxon>Eukaryota</taxon>
        <taxon>Metazoa</taxon>
        <taxon>Ecdysozoa</taxon>
        <taxon>Arthropoda</taxon>
        <taxon>Hexapoda</taxon>
        <taxon>Insecta</taxon>
        <taxon>Pterygota</taxon>
        <taxon>Neoptera</taxon>
        <taxon>Endopterygota</taxon>
        <taxon>Lepidoptera</taxon>
        <taxon>Glossata</taxon>
        <taxon>Ditrysia</taxon>
        <taxon>Tineoidea</taxon>
        <taxon>Psychidae</taxon>
        <taxon>Oiketicinae</taxon>
        <taxon>Eumeta</taxon>
    </lineage>
</organism>
<comment type="caution">
    <text evidence="1">The sequence shown here is derived from an EMBL/GenBank/DDBJ whole genome shotgun (WGS) entry which is preliminary data.</text>
</comment>
<sequence length="285" mass="32577">MNGRRRAAGGARAQHGRPAAQCHESRVYFRSAQAKARVFLIPTMLDEKRKHRTRPPLAVLRNFFLSLFTRRTSADRPAIWRGGARGGAVRAYTFSKAGNALLRSGGRVRRRRRSCPLTVRTLVWPSLQKKYAPAKTVRGGVLKFRYSLARVYLHYYSNNSITRNTDLKRVSTRARRARQVSDRQRHRVRHRRRRCPDSDNTTYVLLFDGEPVDSTVDYALISEQICASVTSVRFIDFPVSGLVNQGVPHRFDILRCFGEIPTVGNAARENERDNPRGRLFTRAAL</sequence>
<evidence type="ECO:0000313" key="2">
    <source>
        <dbReference type="Proteomes" id="UP000299102"/>
    </source>
</evidence>
<accession>A0A4C1V068</accession>
<dbReference type="EMBL" id="BGZK01000255">
    <property type="protein sequence ID" value="GBP32143.1"/>
    <property type="molecule type" value="Genomic_DNA"/>
</dbReference>
<keyword evidence="2" id="KW-1185">Reference proteome</keyword>
<dbReference type="AlphaFoldDB" id="A0A4C1V068"/>
<gene>
    <name evidence="1" type="ORF">EVAR_80910_1</name>
</gene>
<dbReference type="Proteomes" id="UP000299102">
    <property type="component" value="Unassembled WGS sequence"/>
</dbReference>
<protein>
    <submittedName>
        <fullName evidence="1">Uncharacterized protein</fullName>
    </submittedName>
</protein>